<protein>
    <submittedName>
        <fullName evidence="2">Uncharacterized protein LOC123392622 isoform X3</fullName>
    </submittedName>
</protein>
<evidence type="ECO:0000313" key="1">
    <source>
        <dbReference type="Proteomes" id="UP000000715"/>
    </source>
</evidence>
<gene>
    <name evidence="2" type="primary">LOC123392622</name>
</gene>
<accession>A0A8U0S835</accession>
<evidence type="ECO:0000313" key="2">
    <source>
        <dbReference type="RefSeq" id="XP_044938110.1"/>
    </source>
</evidence>
<organism evidence="1 2">
    <name type="scientific">Mustela putorius furo</name>
    <name type="common">European domestic ferret</name>
    <name type="synonym">Mustela furo</name>
    <dbReference type="NCBI Taxonomy" id="9669"/>
    <lineage>
        <taxon>Eukaryota</taxon>
        <taxon>Metazoa</taxon>
        <taxon>Chordata</taxon>
        <taxon>Craniata</taxon>
        <taxon>Vertebrata</taxon>
        <taxon>Euteleostomi</taxon>
        <taxon>Mammalia</taxon>
        <taxon>Eutheria</taxon>
        <taxon>Laurasiatheria</taxon>
        <taxon>Carnivora</taxon>
        <taxon>Caniformia</taxon>
        <taxon>Musteloidea</taxon>
        <taxon>Mustelidae</taxon>
        <taxon>Mustelinae</taxon>
        <taxon>Mustela</taxon>
    </lineage>
</organism>
<proteinExistence type="predicted"/>
<dbReference type="GeneID" id="123392622"/>
<reference evidence="2" key="1">
    <citation type="submission" date="2025-08" db="UniProtKB">
        <authorList>
            <consortium name="RefSeq"/>
        </authorList>
    </citation>
    <scope>IDENTIFICATION</scope>
    <source>
        <tissue evidence="2">Brain</tissue>
    </source>
</reference>
<sequence length="198" mass="20966">MPCTRPSRKHVRVRHFLLFSSLNPRCSAGSLGTGVWGVPASSVSALSACLLTLPRPPSTSLGQAYTSGFPTWHTAEGEGENCPCLPPHLGLLFQPRSHRGAAAQPAGVFRKAQHAAPAAPAGPLGRRHRLQGRVPSLGARRLRRCHGPGCGPLRPARGSLAPGGPPLYKYIQAYIHRQLSPPSQSPQCSCTSRVSGPK</sequence>
<name>A0A8U0S835_MUSPF</name>
<dbReference type="Proteomes" id="UP000000715">
    <property type="component" value="Unplaced"/>
</dbReference>
<dbReference type="RefSeq" id="XP_044938110.1">
    <property type="nucleotide sequence ID" value="XM_045082175.1"/>
</dbReference>
<dbReference type="AlphaFoldDB" id="A0A8U0S835"/>
<keyword evidence="1" id="KW-1185">Reference proteome</keyword>